<dbReference type="Proteomes" id="UP001058072">
    <property type="component" value="Chromosome"/>
</dbReference>
<proteinExistence type="predicted"/>
<evidence type="ECO:0000313" key="4">
    <source>
        <dbReference type="Proteomes" id="UP001058016"/>
    </source>
</evidence>
<dbReference type="PROSITE" id="PS51257">
    <property type="entry name" value="PROKAR_LIPOPROTEIN"/>
    <property type="match status" value="1"/>
</dbReference>
<sequence>MTFKKVGLMVSALLVTVGLAGCGAANLPEGDVKIVNQEVSGVIGLLLESADYGPNQSTVASMLLPTGSSYDINMTVEQYENGELVNTIDIPTYTTETMEKNSIVHMILNIGQGDVKSIFSIAEVDKEKTTNDKNPEYKAVKTDAPAINFENRVAIEQYGGALNQDVVLAAYTTGGSAAINLETYQDEVANYNTVSVVKANITQK</sequence>
<protein>
    <recommendedName>
        <fullName evidence="6">Lipoprotein</fullName>
    </recommendedName>
</protein>
<feature type="chain" id="PRO_5040239766" description="Lipoprotein" evidence="1">
    <location>
        <begin position="21"/>
        <end position="204"/>
    </location>
</feature>
<reference evidence="3 4" key="1">
    <citation type="submission" date="2021-03" db="EMBL/GenBank/DDBJ databases">
        <title>Comparative Genomics and Metabolomics in the genus Turicibacter.</title>
        <authorList>
            <person name="Maki J."/>
            <person name="Looft T."/>
        </authorList>
    </citation>
    <scope>NUCLEOTIDE SEQUENCE</scope>
    <source>
        <strain evidence="3">ISU324</strain>
        <strain evidence="2 4">MMM721</strain>
    </source>
</reference>
<dbReference type="EMBL" id="CP071250">
    <property type="protein sequence ID" value="UUF08571.1"/>
    <property type="molecule type" value="Genomic_DNA"/>
</dbReference>
<feature type="signal peptide" evidence="1">
    <location>
        <begin position="1"/>
        <end position="20"/>
    </location>
</feature>
<gene>
    <name evidence="2" type="ORF">J0J69_13270</name>
    <name evidence="3" type="ORF">J0J70_00685</name>
</gene>
<keyword evidence="4" id="KW-1185">Reference proteome</keyword>
<keyword evidence="1" id="KW-0732">Signal</keyword>
<evidence type="ECO:0000313" key="3">
    <source>
        <dbReference type="EMBL" id="UUF08571.1"/>
    </source>
</evidence>
<dbReference type="RefSeq" id="WP_055241116.1">
    <property type="nucleotide sequence ID" value="NZ_CP071249.1"/>
</dbReference>
<organism evidence="3 5">
    <name type="scientific">Turicibacter bilis</name>
    <dbReference type="NCBI Taxonomy" id="2735723"/>
    <lineage>
        <taxon>Bacteria</taxon>
        <taxon>Bacillati</taxon>
        <taxon>Bacillota</taxon>
        <taxon>Erysipelotrichia</taxon>
        <taxon>Erysipelotrichales</taxon>
        <taxon>Turicibacteraceae</taxon>
        <taxon>Turicibacter</taxon>
    </lineage>
</organism>
<name>A0A9Q9CNF8_9FIRM</name>
<dbReference type="AlphaFoldDB" id="A0A9Q9CNF8"/>
<evidence type="ECO:0000256" key="1">
    <source>
        <dbReference type="SAM" id="SignalP"/>
    </source>
</evidence>
<accession>A0A9Q9CNF8</accession>
<dbReference type="EMBL" id="CP071249">
    <property type="protein sequence ID" value="UUF05983.1"/>
    <property type="molecule type" value="Genomic_DNA"/>
</dbReference>
<evidence type="ECO:0008006" key="6">
    <source>
        <dbReference type="Google" id="ProtNLM"/>
    </source>
</evidence>
<dbReference type="Proteomes" id="UP001058016">
    <property type="component" value="Chromosome"/>
</dbReference>
<evidence type="ECO:0000313" key="2">
    <source>
        <dbReference type="EMBL" id="UUF05983.1"/>
    </source>
</evidence>
<evidence type="ECO:0000313" key="5">
    <source>
        <dbReference type="Proteomes" id="UP001058072"/>
    </source>
</evidence>